<dbReference type="EMBL" id="KV919187">
    <property type="protein sequence ID" value="OSX70943.1"/>
    <property type="molecule type" value="Genomic_DNA"/>
</dbReference>
<evidence type="ECO:0000256" key="9">
    <source>
        <dbReference type="SAM" id="MobiDB-lite"/>
    </source>
</evidence>
<evidence type="ECO:0000256" key="1">
    <source>
        <dbReference type="ARBA" id="ARBA00008115"/>
    </source>
</evidence>
<reference evidence="10 11" key="1">
    <citation type="submission" date="2017-03" db="EMBL/GenBank/DDBJ databases">
        <title>WGS assembly of Porphyra umbilicalis.</title>
        <authorList>
            <person name="Brawley S.H."/>
            <person name="Blouin N.A."/>
            <person name="Ficko-Blean E."/>
            <person name="Wheeler G.L."/>
            <person name="Lohr M."/>
            <person name="Goodson H.V."/>
            <person name="Jenkins J.W."/>
            <person name="Blaby-Haas C.E."/>
            <person name="Helliwell K.E."/>
            <person name="Chan C."/>
            <person name="Marriage T."/>
            <person name="Bhattacharya D."/>
            <person name="Klein A.S."/>
            <person name="Badis Y."/>
            <person name="Brodie J."/>
            <person name="Cao Y."/>
            <person name="Collen J."/>
            <person name="Dittami S.M."/>
            <person name="Gachon C.M."/>
            <person name="Green B.R."/>
            <person name="Karpowicz S."/>
            <person name="Kim J.W."/>
            <person name="Kudahl U."/>
            <person name="Lin S."/>
            <person name="Michel G."/>
            <person name="Mittag M."/>
            <person name="Olson B.J."/>
            <person name="Pangilinan J."/>
            <person name="Peng Y."/>
            <person name="Qiu H."/>
            <person name="Shu S."/>
            <person name="Singer J.T."/>
            <person name="Smith A.G."/>
            <person name="Sprecher B.N."/>
            <person name="Wagner V."/>
            <person name="Wang W."/>
            <person name="Wang Z.-Y."/>
            <person name="Yan J."/>
            <person name="Yarish C."/>
            <person name="Zoeuner-Riek S."/>
            <person name="Zhuang Y."/>
            <person name="Zou Y."/>
            <person name="Lindquist E.A."/>
            <person name="Grimwood J."/>
            <person name="Barry K."/>
            <person name="Rokhsar D.S."/>
            <person name="Schmutz J."/>
            <person name="Stiller J.W."/>
            <person name="Grossman A.R."/>
            <person name="Prochnik S.E."/>
        </authorList>
    </citation>
    <scope>NUCLEOTIDE SEQUENCE [LARGE SCALE GENOMIC DNA]</scope>
    <source>
        <strain evidence="10">4086291</strain>
    </source>
</reference>
<keyword evidence="3" id="KW-0698">rRNA processing</keyword>
<dbReference type="GO" id="GO:0070037">
    <property type="term" value="F:rRNA (pseudouridine) methyltransferase activity"/>
    <property type="evidence" value="ECO:0007669"/>
    <property type="project" value="InterPro"/>
</dbReference>
<dbReference type="PANTHER" id="PTHR12636:SF5">
    <property type="entry name" value="RIBOSOMAL RNA SMALL SUBUNIT METHYLTRANSFERASE NEP1"/>
    <property type="match status" value="1"/>
</dbReference>
<evidence type="ECO:0000256" key="5">
    <source>
        <dbReference type="ARBA" id="ARBA00022679"/>
    </source>
</evidence>
<dbReference type="InterPro" id="IPR029026">
    <property type="entry name" value="tRNA_m1G_MTases_N"/>
</dbReference>
<keyword evidence="4" id="KW-0489">Methyltransferase</keyword>
<dbReference type="Pfam" id="PF03587">
    <property type="entry name" value="EMG1"/>
    <property type="match status" value="1"/>
</dbReference>
<dbReference type="GO" id="GO:0019843">
    <property type="term" value="F:rRNA binding"/>
    <property type="evidence" value="ECO:0007669"/>
    <property type="project" value="UniProtKB-KW"/>
</dbReference>
<keyword evidence="2" id="KW-0690">Ribosome biogenesis</keyword>
<organism evidence="10 11">
    <name type="scientific">Porphyra umbilicalis</name>
    <name type="common">Purple laver</name>
    <name type="synonym">Red alga</name>
    <dbReference type="NCBI Taxonomy" id="2786"/>
    <lineage>
        <taxon>Eukaryota</taxon>
        <taxon>Rhodophyta</taxon>
        <taxon>Bangiophyceae</taxon>
        <taxon>Bangiales</taxon>
        <taxon>Bangiaceae</taxon>
        <taxon>Porphyra</taxon>
    </lineage>
</organism>
<feature type="region of interest" description="Disordered" evidence="9">
    <location>
        <begin position="95"/>
        <end position="130"/>
    </location>
</feature>
<protein>
    <recommendedName>
        <fullName evidence="12">Ribosomal RNA small subunit methyltransferase NEP1</fullName>
    </recommendedName>
</protein>
<evidence type="ECO:0000256" key="2">
    <source>
        <dbReference type="ARBA" id="ARBA00022517"/>
    </source>
</evidence>
<dbReference type="AlphaFoldDB" id="A0A1X6NRB7"/>
<dbReference type="GO" id="GO:0032040">
    <property type="term" value="C:small-subunit processome"/>
    <property type="evidence" value="ECO:0007669"/>
    <property type="project" value="TreeGrafter"/>
</dbReference>
<evidence type="ECO:0000256" key="8">
    <source>
        <dbReference type="ARBA" id="ARBA00022884"/>
    </source>
</evidence>
<keyword evidence="7" id="KW-0699">rRNA-binding</keyword>
<dbReference type="OrthoDB" id="269804at2759"/>
<proteinExistence type="inferred from homology"/>
<name>A0A1X6NRB7_PORUM</name>
<dbReference type="Proteomes" id="UP000218209">
    <property type="component" value="Unassembled WGS sequence"/>
</dbReference>
<evidence type="ECO:0000256" key="7">
    <source>
        <dbReference type="ARBA" id="ARBA00022730"/>
    </source>
</evidence>
<comment type="similarity">
    <text evidence="1">Belongs to the class IV-like SAM-binding methyltransferase superfamily. RNA methyltransferase NEP1 family.</text>
</comment>
<evidence type="ECO:0008006" key="12">
    <source>
        <dbReference type="Google" id="ProtNLM"/>
    </source>
</evidence>
<dbReference type="Gene3D" id="3.40.1280.10">
    <property type="match status" value="1"/>
</dbReference>
<dbReference type="PANTHER" id="PTHR12636">
    <property type="entry name" value="NEP1/MRA1"/>
    <property type="match status" value="1"/>
</dbReference>
<gene>
    <name evidence="10" type="ORF">BU14_0626s0011</name>
</gene>
<dbReference type="SUPFAM" id="SSF75217">
    <property type="entry name" value="alpha/beta knot"/>
    <property type="match status" value="1"/>
</dbReference>
<keyword evidence="6" id="KW-0949">S-adenosyl-L-methionine</keyword>
<dbReference type="InterPro" id="IPR005304">
    <property type="entry name" value="Rbsml_bgen_MeTrfase_EMG1/NEP1"/>
</dbReference>
<feature type="region of interest" description="Disordered" evidence="9">
    <location>
        <begin position="1"/>
        <end position="40"/>
    </location>
</feature>
<keyword evidence="5" id="KW-0808">Transferase</keyword>
<evidence type="ECO:0000256" key="6">
    <source>
        <dbReference type="ARBA" id="ARBA00022691"/>
    </source>
</evidence>
<evidence type="ECO:0000256" key="3">
    <source>
        <dbReference type="ARBA" id="ARBA00022552"/>
    </source>
</evidence>
<evidence type="ECO:0000313" key="11">
    <source>
        <dbReference type="Proteomes" id="UP000218209"/>
    </source>
</evidence>
<feature type="compositionally biased region" description="Low complexity" evidence="9">
    <location>
        <begin position="26"/>
        <end position="40"/>
    </location>
</feature>
<keyword evidence="11" id="KW-1185">Reference proteome</keyword>
<feature type="compositionally biased region" description="Low complexity" evidence="9">
    <location>
        <begin position="95"/>
        <end position="116"/>
    </location>
</feature>
<feature type="compositionally biased region" description="Basic residues" evidence="9">
    <location>
        <begin position="1"/>
        <end position="12"/>
    </location>
</feature>
<accession>A0A1X6NRB7</accession>
<sequence>MGASRKRARPRSGGRGSGGGGGGGAAAAKAPRGAPPDGAAAAASSAYAAALLSSIPAAAAVVAKGGLTSAGGARAAAATAADGAAAGAAAAPAEAGGAPQDAANGGSDADTDGGADAPPPAPAAAATPYPTSRSAAASALAAADAAAAAATPGAGASAPAPSPLAKAAKVIVVLENANLETVKPSAHATAYQLLNSDDHVGLLRKTRRDANTHARPDITHQCLLALMDSPLNKASHLAVYIRSVKGVLIRVHPETRIPRTAKRFAGLMVELLHKLKVRSTGGSTPLLQVVANPITSHLPVGCKRVLCSYHTENVVDMRAHALASLRVAPPPPGGGESEAARREREGAEVSVCYVIGAMAHGKVDADWVEETICVSEYTLSAATVCSRLVYAYECALGVL</sequence>
<evidence type="ECO:0000313" key="10">
    <source>
        <dbReference type="EMBL" id="OSX70943.1"/>
    </source>
</evidence>
<dbReference type="CDD" id="cd18088">
    <property type="entry name" value="Nep1-like"/>
    <property type="match status" value="1"/>
</dbReference>
<dbReference type="InterPro" id="IPR029028">
    <property type="entry name" value="Alpha/beta_knot_MTases"/>
</dbReference>
<keyword evidence="8" id="KW-0694">RNA-binding</keyword>
<feature type="compositionally biased region" description="Gly residues" evidence="9">
    <location>
        <begin position="13"/>
        <end position="25"/>
    </location>
</feature>
<evidence type="ECO:0000256" key="4">
    <source>
        <dbReference type="ARBA" id="ARBA00022603"/>
    </source>
</evidence>
<dbReference type="GO" id="GO:0070475">
    <property type="term" value="P:rRNA base methylation"/>
    <property type="evidence" value="ECO:0007669"/>
    <property type="project" value="InterPro"/>
</dbReference>